<dbReference type="FunFam" id="3.40.50.720:FF:000192">
    <property type="entry name" value="Enoyl-[acyl-carrier-protein] reductase [NADH]"/>
    <property type="match status" value="1"/>
</dbReference>
<dbReference type="PRINTS" id="PR00081">
    <property type="entry name" value="GDHRDH"/>
</dbReference>
<dbReference type="Proteomes" id="UP001153076">
    <property type="component" value="Unassembled WGS sequence"/>
</dbReference>
<evidence type="ECO:0000256" key="9">
    <source>
        <dbReference type="ARBA" id="ARBA00022832"/>
    </source>
</evidence>
<evidence type="ECO:0000256" key="7">
    <source>
        <dbReference type="ARBA" id="ARBA00022528"/>
    </source>
</evidence>
<comment type="subunit">
    <text evidence="4">Homotetramer.</text>
</comment>
<keyword evidence="12" id="KW-0443">Lipid metabolism</keyword>
<keyword evidence="8" id="KW-0934">Plastid</keyword>
<keyword evidence="6" id="KW-0444">Lipid biosynthesis</keyword>
<evidence type="ECO:0000256" key="2">
    <source>
        <dbReference type="ARBA" id="ARBA00005194"/>
    </source>
</evidence>
<evidence type="ECO:0000313" key="17">
    <source>
        <dbReference type="EMBL" id="KAJ8436473.1"/>
    </source>
</evidence>
<evidence type="ECO:0000256" key="11">
    <source>
        <dbReference type="ARBA" id="ARBA00023002"/>
    </source>
</evidence>
<dbReference type="InterPro" id="IPR014358">
    <property type="entry name" value="Enoyl-ACP_Rdtase_NADH"/>
</dbReference>
<proteinExistence type="inferred from homology"/>
<dbReference type="EMBL" id="JAKOGI010000341">
    <property type="protein sequence ID" value="KAJ8436473.1"/>
    <property type="molecule type" value="Genomic_DNA"/>
</dbReference>
<dbReference type="InterPro" id="IPR002347">
    <property type="entry name" value="SDR_fam"/>
</dbReference>
<dbReference type="OrthoDB" id="417891at2759"/>
<dbReference type="CDD" id="cd05372">
    <property type="entry name" value="ENR_SDR"/>
    <property type="match status" value="1"/>
</dbReference>
<dbReference type="GO" id="GO:0009507">
    <property type="term" value="C:chloroplast"/>
    <property type="evidence" value="ECO:0007669"/>
    <property type="project" value="UniProtKB-SubCell"/>
</dbReference>
<organism evidence="17 18">
    <name type="scientific">Carnegiea gigantea</name>
    <dbReference type="NCBI Taxonomy" id="171969"/>
    <lineage>
        <taxon>Eukaryota</taxon>
        <taxon>Viridiplantae</taxon>
        <taxon>Streptophyta</taxon>
        <taxon>Embryophyta</taxon>
        <taxon>Tracheophyta</taxon>
        <taxon>Spermatophyta</taxon>
        <taxon>Magnoliopsida</taxon>
        <taxon>eudicotyledons</taxon>
        <taxon>Gunneridae</taxon>
        <taxon>Pentapetalae</taxon>
        <taxon>Caryophyllales</taxon>
        <taxon>Cactineae</taxon>
        <taxon>Cactaceae</taxon>
        <taxon>Cactoideae</taxon>
        <taxon>Echinocereeae</taxon>
        <taxon>Carnegiea</taxon>
    </lineage>
</organism>
<evidence type="ECO:0000256" key="15">
    <source>
        <dbReference type="ARBA" id="ARBA00053870"/>
    </source>
</evidence>
<reference evidence="17" key="1">
    <citation type="submission" date="2022-04" db="EMBL/GenBank/DDBJ databases">
        <title>Carnegiea gigantea Genome sequencing and assembly v2.</title>
        <authorList>
            <person name="Copetti D."/>
            <person name="Sanderson M.J."/>
            <person name="Burquez A."/>
            <person name="Wojciechowski M.F."/>
        </authorList>
    </citation>
    <scope>NUCLEOTIDE SEQUENCE</scope>
    <source>
        <strain evidence="17">SGP5-SGP5p</strain>
        <tissue evidence="17">Aerial part</tissue>
    </source>
</reference>
<gene>
    <name evidence="17" type="ORF">Cgig2_000458</name>
</gene>
<evidence type="ECO:0000256" key="14">
    <source>
        <dbReference type="ARBA" id="ARBA00048572"/>
    </source>
</evidence>
<evidence type="ECO:0000313" key="18">
    <source>
        <dbReference type="Proteomes" id="UP001153076"/>
    </source>
</evidence>
<evidence type="ECO:0000256" key="10">
    <source>
        <dbReference type="ARBA" id="ARBA00022946"/>
    </source>
</evidence>
<dbReference type="EC" id="1.3.1.9" evidence="5"/>
<keyword evidence="9" id="KW-0276">Fatty acid metabolism</keyword>
<dbReference type="NCBIfam" id="NF004957">
    <property type="entry name" value="PRK06300.1"/>
    <property type="match status" value="1"/>
</dbReference>
<comment type="similarity">
    <text evidence="3">Belongs to the short-chain dehydrogenases/reductases (SDR) family. FabI subfamily.</text>
</comment>
<evidence type="ECO:0000256" key="3">
    <source>
        <dbReference type="ARBA" id="ARBA00009233"/>
    </source>
</evidence>
<comment type="pathway">
    <text evidence="2">Lipid metabolism; fatty acid biosynthesis.</text>
</comment>
<evidence type="ECO:0000256" key="1">
    <source>
        <dbReference type="ARBA" id="ARBA00004229"/>
    </source>
</evidence>
<keyword evidence="10" id="KW-0809">Transit peptide</keyword>
<evidence type="ECO:0000256" key="5">
    <source>
        <dbReference type="ARBA" id="ARBA00012996"/>
    </source>
</evidence>
<dbReference type="AlphaFoldDB" id="A0A9Q1K4X5"/>
<protein>
    <recommendedName>
        <fullName evidence="16">Enoyl-[acyl-carrier-protein] reductase [NADH], chloroplastic</fullName>
        <ecNumber evidence="5">1.3.1.9</ecNumber>
    </recommendedName>
</protein>
<keyword evidence="11" id="KW-0560">Oxidoreductase</keyword>
<comment type="subcellular location">
    <subcellularLocation>
        <location evidence="1">Plastid</location>
        <location evidence="1">Chloroplast</location>
    </subcellularLocation>
</comment>
<dbReference type="GO" id="GO:0004318">
    <property type="term" value="F:enoyl-[acyl-carrier-protein] reductase (NADH) activity"/>
    <property type="evidence" value="ECO:0007669"/>
    <property type="project" value="UniProtKB-EC"/>
</dbReference>
<dbReference type="PANTHER" id="PTHR43159">
    <property type="entry name" value="ENOYL-[ACYL-CARRIER-PROTEIN] REDUCTASE"/>
    <property type="match status" value="1"/>
</dbReference>
<evidence type="ECO:0000256" key="4">
    <source>
        <dbReference type="ARBA" id="ARBA00011881"/>
    </source>
</evidence>
<accession>A0A9Q1K4X5</accession>
<dbReference type="Gene3D" id="1.10.8.400">
    <property type="entry name" value="Enoyl acyl carrier protein reductase"/>
    <property type="match status" value="1"/>
</dbReference>
<keyword evidence="7" id="KW-0150">Chloroplast</keyword>
<dbReference type="InterPro" id="IPR036291">
    <property type="entry name" value="NAD(P)-bd_dom_sf"/>
</dbReference>
<sequence>MAASTPGLQMAATRPCMSSPCHLFRVGAAFLSTDSKRASWTKLTSSCHISSSQPFQRYLSSSSMKSNKVISRAMAESTDRSTGGLPIDLKGKKAFIAGVADDNGYGWAIAKSLAAAGAEILVGTWVPALNIFETSLRRGKFDESRVLPDGSLMEIAKIYPLDAVYDSPQDVPEDVKTNKRYAGSSKWTVQEVAESVKEDFVTIDILVHSLANGPEVSKPLLETSRHGYLAAMSASSYSYVSLLKHFLPIMNPGMPTFLLCGSSLSLTYIASERIIPGYGGGMSSAKAALESDTRVLAFEAGRKRRIRVNTISAGPLRSRAAKAIGFIDMMIDYSIANAPLQKELSAEEVGNTAAFLASPLASAITGAVVYVDNGLHAMGMGVDSPIFEKLDIPKDQH</sequence>
<keyword evidence="13" id="KW-0275">Fatty acid biosynthesis</keyword>
<dbReference type="Gene3D" id="3.40.50.720">
    <property type="entry name" value="NAD(P)-binding Rossmann-like Domain"/>
    <property type="match status" value="1"/>
</dbReference>
<dbReference type="FunFam" id="1.10.8.400:FF:000001">
    <property type="entry name" value="Enoyl-[acyl-carrier-protein] reductase [NADH]"/>
    <property type="match status" value="1"/>
</dbReference>
<evidence type="ECO:0000256" key="6">
    <source>
        <dbReference type="ARBA" id="ARBA00022516"/>
    </source>
</evidence>
<dbReference type="PANTHER" id="PTHR43159:SF6">
    <property type="entry name" value="ENOYL-[ACYL-CARRIER-PROTEIN] REDUCTASE [NADH] 1, CHLOROPLASTIC ISOFORM X1"/>
    <property type="match status" value="1"/>
</dbReference>
<evidence type="ECO:0000256" key="12">
    <source>
        <dbReference type="ARBA" id="ARBA00023098"/>
    </source>
</evidence>
<dbReference type="SUPFAM" id="SSF51735">
    <property type="entry name" value="NAD(P)-binding Rossmann-fold domains"/>
    <property type="match status" value="1"/>
</dbReference>
<comment type="function">
    <text evidence="15">Catalyzes the NAD-dependent reduction of a carbon-carbon double bond in an enoyl moiety that is covalently linked to an acyl carrier protein (ACP). Catalyzes the last reduction step in the de novo synthesis cycle of fatty acids. Involved in the elongation cycle of fatty acids which are used in lipid metabolism. Required for normal plant growth.</text>
</comment>
<evidence type="ECO:0000256" key="8">
    <source>
        <dbReference type="ARBA" id="ARBA00022640"/>
    </source>
</evidence>
<comment type="catalytic activity">
    <reaction evidence="14">
        <text>a 2,3-saturated acyl-[ACP] + NAD(+) = a (2E)-enoyl-[ACP] + NADH + H(+)</text>
        <dbReference type="Rhea" id="RHEA:10240"/>
        <dbReference type="Rhea" id="RHEA-COMP:9925"/>
        <dbReference type="Rhea" id="RHEA-COMP:9926"/>
        <dbReference type="ChEBI" id="CHEBI:15378"/>
        <dbReference type="ChEBI" id="CHEBI:57540"/>
        <dbReference type="ChEBI" id="CHEBI:57945"/>
        <dbReference type="ChEBI" id="CHEBI:78784"/>
        <dbReference type="ChEBI" id="CHEBI:78785"/>
        <dbReference type="EC" id="1.3.1.9"/>
    </reaction>
</comment>
<comment type="caution">
    <text evidence="17">The sequence shown here is derived from an EMBL/GenBank/DDBJ whole genome shotgun (WGS) entry which is preliminary data.</text>
</comment>
<name>A0A9Q1K4X5_9CARY</name>
<evidence type="ECO:0000256" key="16">
    <source>
        <dbReference type="ARBA" id="ARBA00067308"/>
    </source>
</evidence>
<keyword evidence="18" id="KW-1185">Reference proteome</keyword>
<dbReference type="Pfam" id="PF13561">
    <property type="entry name" value="adh_short_C2"/>
    <property type="match status" value="1"/>
</dbReference>
<evidence type="ECO:0000256" key="13">
    <source>
        <dbReference type="ARBA" id="ARBA00023160"/>
    </source>
</evidence>
<dbReference type="GO" id="GO:0006633">
    <property type="term" value="P:fatty acid biosynthetic process"/>
    <property type="evidence" value="ECO:0007669"/>
    <property type="project" value="UniProtKB-KW"/>
</dbReference>